<name>A0ABN7BDB5_9HEMI</name>
<accession>A0ABN7BDB5</accession>
<keyword evidence="2" id="KW-1185">Reference proteome</keyword>
<organism evidence="1 2">
    <name type="scientific">Nesidiocoris tenuis</name>
    <dbReference type="NCBI Taxonomy" id="355587"/>
    <lineage>
        <taxon>Eukaryota</taxon>
        <taxon>Metazoa</taxon>
        <taxon>Ecdysozoa</taxon>
        <taxon>Arthropoda</taxon>
        <taxon>Hexapoda</taxon>
        <taxon>Insecta</taxon>
        <taxon>Pterygota</taxon>
        <taxon>Neoptera</taxon>
        <taxon>Paraneoptera</taxon>
        <taxon>Hemiptera</taxon>
        <taxon>Heteroptera</taxon>
        <taxon>Panheteroptera</taxon>
        <taxon>Cimicomorpha</taxon>
        <taxon>Miridae</taxon>
        <taxon>Dicyphina</taxon>
        <taxon>Nesidiocoris</taxon>
    </lineage>
</organism>
<proteinExistence type="predicted"/>
<evidence type="ECO:0000313" key="2">
    <source>
        <dbReference type="Proteomes" id="UP001307889"/>
    </source>
</evidence>
<dbReference type="Proteomes" id="UP001307889">
    <property type="component" value="Chromosome 13"/>
</dbReference>
<reference evidence="1 2" key="1">
    <citation type="submission" date="2023-09" db="EMBL/GenBank/DDBJ databases">
        <title>Nesidiocoris tenuis whole genome shotgun sequence.</title>
        <authorList>
            <person name="Shibata T."/>
            <person name="Shimoda M."/>
            <person name="Kobayashi T."/>
            <person name="Uehara T."/>
        </authorList>
    </citation>
    <scope>NUCLEOTIDE SEQUENCE [LARGE SCALE GENOMIC DNA]</scope>
    <source>
        <strain evidence="1 2">Japan</strain>
    </source>
</reference>
<evidence type="ECO:0000313" key="1">
    <source>
        <dbReference type="EMBL" id="BET01673.1"/>
    </source>
</evidence>
<gene>
    <name evidence="1" type="ORF">NTJ_14489</name>
</gene>
<dbReference type="EMBL" id="AP028921">
    <property type="protein sequence ID" value="BET01673.1"/>
    <property type="molecule type" value="Genomic_DNA"/>
</dbReference>
<sequence>MDGLAGGVSSGVAFRPDQTFRLLGVNSIFVSAPPPAGTWKLIDLSLKRSRKTSDPRLALLSDGMPPSHPSILAH</sequence>
<protein>
    <submittedName>
        <fullName evidence="1">Uncharacterized protein</fullName>
    </submittedName>
</protein>